<dbReference type="AlphaFoldDB" id="A0A849A1B2"/>
<dbReference type="PANTHER" id="PTHR30061:SF50">
    <property type="entry name" value="MALTOSE_MALTODEXTRIN-BINDING PERIPLASMIC PROTEIN"/>
    <property type="match status" value="1"/>
</dbReference>
<organism evidence="5 6">
    <name type="scientific">Nakamurella aerolata</name>
    <dbReference type="NCBI Taxonomy" id="1656892"/>
    <lineage>
        <taxon>Bacteria</taxon>
        <taxon>Bacillati</taxon>
        <taxon>Actinomycetota</taxon>
        <taxon>Actinomycetes</taxon>
        <taxon>Nakamurellales</taxon>
        <taxon>Nakamurellaceae</taxon>
        <taxon>Nakamurella</taxon>
    </lineage>
</organism>
<evidence type="ECO:0000256" key="4">
    <source>
        <dbReference type="SAM" id="MobiDB-lite"/>
    </source>
</evidence>
<dbReference type="Pfam" id="PF01547">
    <property type="entry name" value="SBP_bac_1"/>
    <property type="match status" value="1"/>
</dbReference>
<comment type="similarity">
    <text evidence="1">Belongs to the bacterial solute-binding protein 1 family.</text>
</comment>
<dbReference type="Proteomes" id="UP000562984">
    <property type="component" value="Unassembled WGS sequence"/>
</dbReference>
<dbReference type="GO" id="GO:0015768">
    <property type="term" value="P:maltose transport"/>
    <property type="evidence" value="ECO:0007669"/>
    <property type="project" value="TreeGrafter"/>
</dbReference>
<proteinExistence type="inferred from homology"/>
<dbReference type="CDD" id="cd14750">
    <property type="entry name" value="PBP2_TMBP"/>
    <property type="match status" value="1"/>
</dbReference>
<dbReference type="GO" id="GO:0042956">
    <property type="term" value="P:maltodextrin transmembrane transport"/>
    <property type="evidence" value="ECO:0007669"/>
    <property type="project" value="TreeGrafter"/>
</dbReference>
<dbReference type="EMBL" id="JABEND010000001">
    <property type="protein sequence ID" value="NNG34365.1"/>
    <property type="molecule type" value="Genomic_DNA"/>
</dbReference>
<accession>A0A849A1B2</accession>
<evidence type="ECO:0000313" key="5">
    <source>
        <dbReference type="EMBL" id="NNG34365.1"/>
    </source>
</evidence>
<dbReference type="PANTHER" id="PTHR30061">
    <property type="entry name" value="MALTOSE-BINDING PERIPLASMIC PROTEIN"/>
    <property type="match status" value="1"/>
</dbReference>
<keyword evidence="6" id="KW-1185">Reference proteome</keyword>
<evidence type="ECO:0000256" key="1">
    <source>
        <dbReference type="ARBA" id="ARBA00008520"/>
    </source>
</evidence>
<evidence type="ECO:0000313" key="6">
    <source>
        <dbReference type="Proteomes" id="UP000562984"/>
    </source>
</evidence>
<evidence type="ECO:0000256" key="3">
    <source>
        <dbReference type="ARBA" id="ARBA00022729"/>
    </source>
</evidence>
<keyword evidence="3" id="KW-0732">Signal</keyword>
<dbReference type="SUPFAM" id="SSF53850">
    <property type="entry name" value="Periplasmic binding protein-like II"/>
    <property type="match status" value="1"/>
</dbReference>
<gene>
    <name evidence="5" type="ORF">HKD39_01245</name>
</gene>
<dbReference type="Gene3D" id="3.40.190.10">
    <property type="entry name" value="Periplasmic binding protein-like II"/>
    <property type="match status" value="2"/>
</dbReference>
<name>A0A849A1B2_9ACTN</name>
<dbReference type="GO" id="GO:1901982">
    <property type="term" value="F:maltose binding"/>
    <property type="evidence" value="ECO:0007669"/>
    <property type="project" value="TreeGrafter"/>
</dbReference>
<protein>
    <submittedName>
        <fullName evidence="5">ABC transporter substrate-binding protein</fullName>
    </submittedName>
</protein>
<feature type="region of interest" description="Disordered" evidence="4">
    <location>
        <begin position="1"/>
        <end position="37"/>
    </location>
</feature>
<dbReference type="GO" id="GO:0055052">
    <property type="term" value="C:ATP-binding cassette (ABC) transporter complex, substrate-binding subunit-containing"/>
    <property type="evidence" value="ECO:0007669"/>
    <property type="project" value="TreeGrafter"/>
</dbReference>
<sequence length="457" mass="49392">MNGGTVRRRQEAPGTKRAGDRGGGPRVSTRATGRRARKRRTALAAAALVAAAGLTACSSGDGGMVINVYGGTTDTDWDKVLNRCNQQADGRYRIVGNLLPSDADGQREQLVRRLAAKDSGMDVLGMDVIWTAEFAEAGWVRELTGAQQQQASDGVLAKPLETATWKGKLYGIPRHTNVQLMWYRKSLVPNPPKTWDEMIKTAQQLKSEGKTYQIGLTGSQYEGYVVAFNTMLTSYGGTLVNEDSTQATVDDKTVQALTLLKNFATSGVASPSLSQSQEPQVFAQLQTGQAAFAINWPYVLASMRDAGKTDPNSKKIADDLGYAVYPQIVPGKQTTVTMGGMNYGISSYSKHPEESFEAAMCLRDETSQLMGALAAGNVPSLQSVYDNPEFQKAYPMYQVILDELEVASIRPKSPVYQNISSIVSSTLSPPQSIQPEATANSLRTDIQETLEGKGILP</sequence>
<dbReference type="InterPro" id="IPR006059">
    <property type="entry name" value="SBP"/>
</dbReference>
<reference evidence="5 6" key="1">
    <citation type="submission" date="2020-05" db="EMBL/GenBank/DDBJ databases">
        <title>Nakamurella sp. DB0629 isolated from air conditioner.</title>
        <authorList>
            <person name="Kim D.H."/>
            <person name="Kim D.-U."/>
        </authorList>
    </citation>
    <scope>NUCLEOTIDE SEQUENCE [LARGE SCALE GENOMIC DNA]</scope>
    <source>
        <strain evidence="5 6">DB0629</strain>
    </source>
</reference>
<comment type="caution">
    <text evidence="5">The sequence shown here is derived from an EMBL/GenBank/DDBJ whole genome shotgun (WGS) entry which is preliminary data.</text>
</comment>
<evidence type="ECO:0000256" key="2">
    <source>
        <dbReference type="ARBA" id="ARBA00022448"/>
    </source>
</evidence>
<keyword evidence="2" id="KW-0813">Transport</keyword>